<evidence type="ECO:0000313" key="2">
    <source>
        <dbReference type="EMBL" id="OHA02603.1"/>
    </source>
</evidence>
<feature type="chain" id="PRO_5009583455" description="DUF5667 domain-containing protein" evidence="1">
    <location>
        <begin position="23"/>
        <end position="164"/>
    </location>
</feature>
<sequence length="164" mass="17794">MKKLFVSVVVCFLALTAVAAYAQSNLADIEKMIREQEAKHATVRLTLLHFEIAEAVDSAIRAARQFQRLNEKVQKLSGDHQLLCAQLPAIPHLRALREMETSAARVVELIGKVTALVKAGGTPSEGMQKLMAGDLAQLMQTIVADGAKLHALFSDLETTCAKEG</sequence>
<gene>
    <name evidence="2" type="ORF">A3C92_03085</name>
</gene>
<dbReference type="AlphaFoldDB" id="A0A1G2KTD8"/>
<dbReference type="EMBL" id="MHQN01000033">
    <property type="protein sequence ID" value="OHA02603.1"/>
    <property type="molecule type" value="Genomic_DNA"/>
</dbReference>
<keyword evidence="1" id="KW-0732">Signal</keyword>
<reference evidence="2 3" key="1">
    <citation type="journal article" date="2016" name="Nat. Commun.">
        <title>Thousands of microbial genomes shed light on interconnected biogeochemical processes in an aquifer system.</title>
        <authorList>
            <person name="Anantharaman K."/>
            <person name="Brown C.T."/>
            <person name="Hug L.A."/>
            <person name="Sharon I."/>
            <person name="Castelle C.J."/>
            <person name="Probst A.J."/>
            <person name="Thomas B.C."/>
            <person name="Singh A."/>
            <person name="Wilkins M.J."/>
            <person name="Karaoz U."/>
            <person name="Brodie E.L."/>
            <person name="Williams K.H."/>
            <person name="Hubbard S.S."/>
            <person name="Banfield J.F."/>
        </authorList>
    </citation>
    <scope>NUCLEOTIDE SEQUENCE [LARGE SCALE GENOMIC DNA]</scope>
</reference>
<comment type="caution">
    <text evidence="2">The sequence shown here is derived from an EMBL/GenBank/DDBJ whole genome shotgun (WGS) entry which is preliminary data.</text>
</comment>
<evidence type="ECO:0000313" key="3">
    <source>
        <dbReference type="Proteomes" id="UP000177177"/>
    </source>
</evidence>
<feature type="signal peptide" evidence="1">
    <location>
        <begin position="1"/>
        <end position="22"/>
    </location>
</feature>
<evidence type="ECO:0000256" key="1">
    <source>
        <dbReference type="SAM" id="SignalP"/>
    </source>
</evidence>
<accession>A0A1G2KTD8</accession>
<organism evidence="2 3">
    <name type="scientific">Candidatus Sungbacteria bacterium RIFCSPHIGHO2_02_FULL_53_17</name>
    <dbReference type="NCBI Taxonomy" id="1802275"/>
    <lineage>
        <taxon>Bacteria</taxon>
        <taxon>Candidatus Sungiibacteriota</taxon>
    </lineage>
</organism>
<protein>
    <recommendedName>
        <fullName evidence="4">DUF5667 domain-containing protein</fullName>
    </recommendedName>
</protein>
<name>A0A1G2KTD8_9BACT</name>
<dbReference type="Proteomes" id="UP000177177">
    <property type="component" value="Unassembled WGS sequence"/>
</dbReference>
<evidence type="ECO:0008006" key="4">
    <source>
        <dbReference type="Google" id="ProtNLM"/>
    </source>
</evidence>
<proteinExistence type="predicted"/>